<organism evidence="1 2">
    <name type="scientific">Hygrophoropsis aurantiaca</name>
    <dbReference type="NCBI Taxonomy" id="72124"/>
    <lineage>
        <taxon>Eukaryota</taxon>
        <taxon>Fungi</taxon>
        <taxon>Dikarya</taxon>
        <taxon>Basidiomycota</taxon>
        <taxon>Agaricomycotina</taxon>
        <taxon>Agaricomycetes</taxon>
        <taxon>Agaricomycetidae</taxon>
        <taxon>Boletales</taxon>
        <taxon>Coniophorineae</taxon>
        <taxon>Hygrophoropsidaceae</taxon>
        <taxon>Hygrophoropsis</taxon>
    </lineage>
</organism>
<dbReference type="EMBL" id="MU268227">
    <property type="protein sequence ID" value="KAH7905283.1"/>
    <property type="molecule type" value="Genomic_DNA"/>
</dbReference>
<comment type="caution">
    <text evidence="1">The sequence shown here is derived from an EMBL/GenBank/DDBJ whole genome shotgun (WGS) entry which is preliminary data.</text>
</comment>
<proteinExistence type="predicted"/>
<name>A0ACB7ZX27_9AGAM</name>
<evidence type="ECO:0000313" key="2">
    <source>
        <dbReference type="Proteomes" id="UP000790377"/>
    </source>
</evidence>
<dbReference type="Proteomes" id="UP000790377">
    <property type="component" value="Unassembled WGS sequence"/>
</dbReference>
<accession>A0ACB7ZX27</accession>
<keyword evidence="2" id="KW-1185">Reference proteome</keyword>
<protein>
    <submittedName>
        <fullName evidence="1">Uncharacterized protein</fullName>
    </submittedName>
</protein>
<gene>
    <name evidence="1" type="ORF">BJ138DRAFT_1106113</name>
</gene>
<reference evidence="1" key="1">
    <citation type="journal article" date="2021" name="New Phytol.">
        <title>Evolutionary innovations through gain and loss of genes in the ectomycorrhizal Boletales.</title>
        <authorList>
            <person name="Wu G."/>
            <person name="Miyauchi S."/>
            <person name="Morin E."/>
            <person name="Kuo A."/>
            <person name="Drula E."/>
            <person name="Varga T."/>
            <person name="Kohler A."/>
            <person name="Feng B."/>
            <person name="Cao Y."/>
            <person name="Lipzen A."/>
            <person name="Daum C."/>
            <person name="Hundley H."/>
            <person name="Pangilinan J."/>
            <person name="Johnson J."/>
            <person name="Barry K."/>
            <person name="LaButti K."/>
            <person name="Ng V."/>
            <person name="Ahrendt S."/>
            <person name="Min B."/>
            <person name="Choi I.G."/>
            <person name="Park H."/>
            <person name="Plett J.M."/>
            <person name="Magnuson J."/>
            <person name="Spatafora J.W."/>
            <person name="Nagy L.G."/>
            <person name="Henrissat B."/>
            <person name="Grigoriev I.V."/>
            <person name="Yang Z.L."/>
            <person name="Xu J."/>
            <person name="Martin F.M."/>
        </authorList>
    </citation>
    <scope>NUCLEOTIDE SEQUENCE</scope>
    <source>
        <strain evidence="1">ATCC 28755</strain>
    </source>
</reference>
<sequence>MNIHLSFLNLSTIYFTFITLTLPLHAKCVPFNINYNTSYTWELHVFGAKGCAKNLGYLISGGRRAGDNCMAFKNITPTKLNNVQLLNYANAREIPIRLYDNIHCSGKPFDHFPKSPYGDGSWQVDDINKDGFKRLLAFRLRS</sequence>
<evidence type="ECO:0000313" key="1">
    <source>
        <dbReference type="EMBL" id="KAH7905283.1"/>
    </source>
</evidence>